<keyword evidence="7" id="KW-0055">Arginine biosynthesis</keyword>
<keyword evidence="7" id="KW-0028">Amino-acid biosynthesis</keyword>
<keyword evidence="5 7" id="KW-0238">DNA-binding</keyword>
<dbReference type="NCBIfam" id="TIGR01529">
    <property type="entry name" value="argR_whole"/>
    <property type="match status" value="1"/>
</dbReference>
<dbReference type="InterPro" id="IPR036251">
    <property type="entry name" value="Arg_repress_C_sf"/>
</dbReference>
<feature type="domain" description="Arginine repressor C-terminal" evidence="10">
    <location>
        <begin position="79"/>
        <end position="144"/>
    </location>
</feature>
<dbReference type="Proteomes" id="UP000829401">
    <property type="component" value="Chromosome"/>
</dbReference>
<evidence type="ECO:0000256" key="4">
    <source>
        <dbReference type="ARBA" id="ARBA00023015"/>
    </source>
</evidence>
<dbReference type="HAMAP" id="MF_00173">
    <property type="entry name" value="Arg_repressor"/>
    <property type="match status" value="1"/>
</dbReference>
<accession>T0C386</accession>
<dbReference type="SUPFAM" id="SSF46785">
    <property type="entry name" value="Winged helix' DNA-binding domain"/>
    <property type="match status" value="1"/>
</dbReference>
<comment type="function">
    <text evidence="7">Regulates arginine biosynthesis genes.</text>
</comment>
<dbReference type="InterPro" id="IPR036390">
    <property type="entry name" value="WH_DNA-bd_sf"/>
</dbReference>
<name>T0C386_ALIAG</name>
<evidence type="ECO:0000256" key="1">
    <source>
        <dbReference type="ARBA" id="ARBA00004496"/>
    </source>
</evidence>
<keyword evidence="12" id="KW-1185">Reference proteome</keyword>
<dbReference type="PRINTS" id="PR01467">
    <property type="entry name" value="ARGREPRESSOR"/>
</dbReference>
<dbReference type="SUPFAM" id="SSF55252">
    <property type="entry name" value="C-terminal domain of arginine repressor"/>
    <property type="match status" value="1"/>
</dbReference>
<keyword evidence="4 7" id="KW-0805">Transcription regulation</keyword>
<evidence type="ECO:0000256" key="7">
    <source>
        <dbReference type="HAMAP-Rule" id="MF_00173"/>
    </source>
</evidence>
<dbReference type="GO" id="GO:0003677">
    <property type="term" value="F:DNA binding"/>
    <property type="evidence" value="ECO:0007669"/>
    <property type="project" value="UniProtKB-KW"/>
</dbReference>
<dbReference type="PANTHER" id="PTHR34471:SF1">
    <property type="entry name" value="ARGININE REPRESSOR"/>
    <property type="match status" value="1"/>
</dbReference>
<evidence type="ECO:0000313" key="12">
    <source>
        <dbReference type="Proteomes" id="UP000829401"/>
    </source>
</evidence>
<dbReference type="InterPro" id="IPR020899">
    <property type="entry name" value="Arg_repress_C"/>
</dbReference>
<dbReference type="Pfam" id="PF01316">
    <property type="entry name" value="Arg_repressor"/>
    <property type="match status" value="1"/>
</dbReference>
<evidence type="ECO:0000256" key="6">
    <source>
        <dbReference type="ARBA" id="ARBA00023163"/>
    </source>
</evidence>
<dbReference type="RefSeq" id="WP_021296235.1">
    <property type="nucleotide sequence ID" value="NZ_AURB01000125.1"/>
</dbReference>
<evidence type="ECO:0000259" key="10">
    <source>
        <dbReference type="Pfam" id="PF02863"/>
    </source>
</evidence>
<evidence type="ECO:0000313" key="11">
    <source>
        <dbReference type="EMBL" id="UNO48570.1"/>
    </source>
</evidence>
<reference evidence="12" key="1">
    <citation type="journal article" date="2022" name="G3 (Bethesda)">
        <title>Unveiling the complete genome sequence of Alicyclobacillus acidoterrestris DSM 3922T, a taint-producing strain.</title>
        <authorList>
            <person name="Leonardo I.C."/>
            <person name="Barreto Crespo M.T."/>
            <person name="Gaspar F.B."/>
        </authorList>
    </citation>
    <scope>NUCLEOTIDE SEQUENCE [LARGE SCALE GENOMIC DNA]</scope>
    <source>
        <strain evidence="12">DSM 3922</strain>
    </source>
</reference>
<evidence type="ECO:0000256" key="2">
    <source>
        <dbReference type="ARBA" id="ARBA00008316"/>
    </source>
</evidence>
<accession>A0A9E6ZF18</accession>
<protein>
    <recommendedName>
        <fullName evidence="7 8">Arginine repressor</fullName>
    </recommendedName>
</protein>
<evidence type="ECO:0000256" key="5">
    <source>
        <dbReference type="ARBA" id="ARBA00023125"/>
    </source>
</evidence>
<dbReference type="PANTHER" id="PTHR34471">
    <property type="entry name" value="ARGININE REPRESSOR"/>
    <property type="match status" value="1"/>
</dbReference>
<dbReference type="Gene3D" id="1.10.10.10">
    <property type="entry name" value="Winged helix-like DNA-binding domain superfamily/Winged helix DNA-binding domain"/>
    <property type="match status" value="1"/>
</dbReference>
<dbReference type="AlphaFoldDB" id="T0C386"/>
<keyword evidence="3 7" id="KW-0963">Cytoplasm</keyword>
<dbReference type="GO" id="GO:0005737">
    <property type="term" value="C:cytoplasm"/>
    <property type="evidence" value="ECO:0007669"/>
    <property type="project" value="UniProtKB-SubCell"/>
</dbReference>
<dbReference type="Pfam" id="PF02863">
    <property type="entry name" value="Arg_repressor_C"/>
    <property type="match status" value="1"/>
</dbReference>
<evidence type="ECO:0000256" key="8">
    <source>
        <dbReference type="NCBIfam" id="TIGR01529"/>
    </source>
</evidence>
<gene>
    <name evidence="7 11" type="primary">argR</name>
    <name evidence="11" type="ORF">K1I37_18200</name>
</gene>
<dbReference type="Gene3D" id="3.30.1360.40">
    <property type="match status" value="1"/>
</dbReference>
<keyword evidence="7" id="KW-0678">Repressor</keyword>
<dbReference type="GO" id="GO:0003700">
    <property type="term" value="F:DNA-binding transcription factor activity"/>
    <property type="evidence" value="ECO:0007669"/>
    <property type="project" value="UniProtKB-UniRule"/>
</dbReference>
<dbReference type="eggNOG" id="COG1438">
    <property type="taxonomic scope" value="Bacteria"/>
</dbReference>
<dbReference type="STRING" id="1356854.N007_05965"/>
<comment type="similarity">
    <text evidence="2 7">Belongs to the ArgR family.</text>
</comment>
<dbReference type="GO" id="GO:0034618">
    <property type="term" value="F:arginine binding"/>
    <property type="evidence" value="ECO:0007669"/>
    <property type="project" value="InterPro"/>
</dbReference>
<proteinExistence type="inferred from homology"/>
<sequence>MKEQRLLRIRELVSQQEIETQEELVRALEESGFAVTQATISRDIKELQLIKVVGTNGRYKYAIPVMASSVTLDALRRRLADVFISQARAQNLVVIKVLPGNANAIGSMIDTMNHSGLLGTIAGDDTILLVCQDEDAAIRLLDTLLPQADRRPTE</sequence>
<keyword evidence="6 7" id="KW-0804">Transcription</keyword>
<dbReference type="GO" id="GO:1900079">
    <property type="term" value="P:regulation of arginine biosynthetic process"/>
    <property type="evidence" value="ECO:0007669"/>
    <property type="project" value="UniProtKB-UniRule"/>
</dbReference>
<dbReference type="OrthoDB" id="9807089at2"/>
<organism evidence="11 12">
    <name type="scientific">Alicyclobacillus acidoterrestris (strain ATCC 49025 / DSM 3922 / CIP 106132 / NCIMB 13137 / GD3B)</name>
    <dbReference type="NCBI Taxonomy" id="1356854"/>
    <lineage>
        <taxon>Bacteria</taxon>
        <taxon>Bacillati</taxon>
        <taxon>Bacillota</taxon>
        <taxon>Bacilli</taxon>
        <taxon>Bacillales</taxon>
        <taxon>Alicyclobacillaceae</taxon>
        <taxon>Alicyclobacillus</taxon>
    </lineage>
</organism>
<dbReference type="InterPro" id="IPR020900">
    <property type="entry name" value="Arg_repress_DNA-bd"/>
</dbReference>
<dbReference type="InterPro" id="IPR001669">
    <property type="entry name" value="Arg_repress"/>
</dbReference>
<dbReference type="KEGG" id="aaco:K1I37_18200"/>
<comment type="subcellular location">
    <subcellularLocation>
        <location evidence="1 7">Cytoplasm</location>
    </subcellularLocation>
</comment>
<dbReference type="GO" id="GO:0051259">
    <property type="term" value="P:protein complex oligomerization"/>
    <property type="evidence" value="ECO:0007669"/>
    <property type="project" value="InterPro"/>
</dbReference>
<evidence type="ECO:0000256" key="3">
    <source>
        <dbReference type="ARBA" id="ARBA00022490"/>
    </source>
</evidence>
<feature type="domain" description="Arginine repressor DNA-binding" evidence="9">
    <location>
        <begin position="2"/>
        <end position="64"/>
    </location>
</feature>
<dbReference type="GO" id="GO:0006526">
    <property type="term" value="P:L-arginine biosynthetic process"/>
    <property type="evidence" value="ECO:0007669"/>
    <property type="project" value="UniProtKB-KW"/>
</dbReference>
<dbReference type="InterPro" id="IPR036388">
    <property type="entry name" value="WH-like_DNA-bd_sf"/>
</dbReference>
<comment type="pathway">
    <text evidence="7">Amino-acid biosynthesis; L-arginine biosynthesis [regulation].</text>
</comment>
<evidence type="ECO:0000259" key="9">
    <source>
        <dbReference type="Pfam" id="PF01316"/>
    </source>
</evidence>
<dbReference type="EMBL" id="CP080467">
    <property type="protein sequence ID" value="UNO48570.1"/>
    <property type="molecule type" value="Genomic_DNA"/>
</dbReference>